<dbReference type="CDD" id="cd02800">
    <property type="entry name" value="tRNA_bind_EcMetRS_like"/>
    <property type="match status" value="1"/>
</dbReference>
<keyword evidence="13 15" id="KW-0030">Aminoacyl-tRNA synthetase</keyword>
<dbReference type="HAMAP" id="MF_01228">
    <property type="entry name" value="Met_tRNA_synth_type2"/>
    <property type="match status" value="1"/>
</dbReference>
<dbReference type="PANTHER" id="PTHR43326:SF1">
    <property type="entry name" value="METHIONINE--TRNA LIGASE, MITOCHONDRIAL"/>
    <property type="match status" value="1"/>
</dbReference>
<reference evidence="17" key="1">
    <citation type="journal article" date="2021" name="Environ. Microbiol.">
        <title>Genomic characterization of three novel Desulfobacterota classes expand the metabolic and phylogenetic diversity of the phylum.</title>
        <authorList>
            <person name="Murphy C.L."/>
            <person name="Biggerstaff J."/>
            <person name="Eichhorn A."/>
            <person name="Ewing E."/>
            <person name="Shahan R."/>
            <person name="Soriano D."/>
            <person name="Stewart S."/>
            <person name="VanMol K."/>
            <person name="Walker R."/>
            <person name="Walters P."/>
            <person name="Elshahed M.S."/>
            <person name="Youssef N.H."/>
        </authorList>
    </citation>
    <scope>NUCLEOTIDE SEQUENCE</scope>
    <source>
        <strain evidence="17">Zod_Metabat.24</strain>
    </source>
</reference>
<evidence type="ECO:0000256" key="8">
    <source>
        <dbReference type="ARBA" id="ARBA00022741"/>
    </source>
</evidence>
<dbReference type="Pfam" id="PF19303">
    <property type="entry name" value="Anticodon_3"/>
    <property type="match status" value="1"/>
</dbReference>
<feature type="binding site" evidence="15">
    <location>
        <position position="133"/>
    </location>
    <ligand>
        <name>Zn(2+)</name>
        <dbReference type="ChEBI" id="CHEBI:29105"/>
    </ligand>
</feature>
<dbReference type="Pfam" id="PF01406">
    <property type="entry name" value="tRNA-synt_1e"/>
    <property type="match status" value="1"/>
</dbReference>
<keyword evidence="8 15" id="KW-0547">Nucleotide-binding</keyword>
<comment type="subcellular location">
    <subcellularLocation>
        <location evidence="2 15">Cytoplasm</location>
    </subcellularLocation>
</comment>
<evidence type="ECO:0000256" key="14">
    <source>
        <dbReference type="ARBA" id="ARBA00047364"/>
    </source>
</evidence>
<dbReference type="Pfam" id="PF01588">
    <property type="entry name" value="tRNA_bind"/>
    <property type="match status" value="1"/>
</dbReference>
<evidence type="ECO:0000256" key="10">
    <source>
        <dbReference type="ARBA" id="ARBA00022840"/>
    </source>
</evidence>
<dbReference type="FunFam" id="2.170.220.10:FF:000003">
    <property type="entry name" value="Methionine--tRNA ligase"/>
    <property type="match status" value="1"/>
</dbReference>
<evidence type="ECO:0000256" key="1">
    <source>
        <dbReference type="ARBA" id="ARBA00003314"/>
    </source>
</evidence>
<dbReference type="Proteomes" id="UP000809273">
    <property type="component" value="Unassembled WGS sequence"/>
</dbReference>
<comment type="function">
    <text evidence="1 15">Is required not only for elongation of protein synthesis but also for the initiation of all mRNA translation through initiator tRNA(fMet) aminoacylation.</text>
</comment>
<dbReference type="GO" id="GO:0000049">
    <property type="term" value="F:tRNA binding"/>
    <property type="evidence" value="ECO:0007669"/>
    <property type="project" value="UniProtKB-UniRule"/>
</dbReference>
<evidence type="ECO:0000313" key="18">
    <source>
        <dbReference type="Proteomes" id="UP000809273"/>
    </source>
</evidence>
<evidence type="ECO:0000256" key="9">
    <source>
        <dbReference type="ARBA" id="ARBA00022833"/>
    </source>
</evidence>
<comment type="caution">
    <text evidence="17">The sequence shown here is derived from an EMBL/GenBank/DDBJ whole genome shotgun (WGS) entry which is preliminary data.</text>
</comment>
<dbReference type="GO" id="GO:0004825">
    <property type="term" value="F:methionine-tRNA ligase activity"/>
    <property type="evidence" value="ECO:0007669"/>
    <property type="project" value="UniProtKB-UniRule"/>
</dbReference>
<comment type="catalytic activity">
    <reaction evidence="14 15">
        <text>tRNA(Met) + L-methionine + ATP = L-methionyl-tRNA(Met) + AMP + diphosphate</text>
        <dbReference type="Rhea" id="RHEA:13481"/>
        <dbReference type="Rhea" id="RHEA-COMP:9667"/>
        <dbReference type="Rhea" id="RHEA-COMP:9698"/>
        <dbReference type="ChEBI" id="CHEBI:30616"/>
        <dbReference type="ChEBI" id="CHEBI:33019"/>
        <dbReference type="ChEBI" id="CHEBI:57844"/>
        <dbReference type="ChEBI" id="CHEBI:78442"/>
        <dbReference type="ChEBI" id="CHEBI:78530"/>
        <dbReference type="ChEBI" id="CHEBI:456215"/>
        <dbReference type="EC" id="6.1.1.10"/>
    </reaction>
</comment>
<evidence type="ECO:0000256" key="13">
    <source>
        <dbReference type="ARBA" id="ARBA00023146"/>
    </source>
</evidence>
<dbReference type="SUPFAM" id="SSF52374">
    <property type="entry name" value="Nucleotidylyl transferase"/>
    <property type="match status" value="1"/>
</dbReference>
<evidence type="ECO:0000256" key="2">
    <source>
        <dbReference type="ARBA" id="ARBA00004496"/>
    </source>
</evidence>
<dbReference type="GO" id="GO:0046872">
    <property type="term" value="F:metal ion binding"/>
    <property type="evidence" value="ECO:0007669"/>
    <property type="project" value="UniProtKB-KW"/>
</dbReference>
<evidence type="ECO:0000313" key="17">
    <source>
        <dbReference type="EMBL" id="MBN1574874.1"/>
    </source>
</evidence>
<dbReference type="CDD" id="cd00814">
    <property type="entry name" value="MetRS_core"/>
    <property type="match status" value="1"/>
</dbReference>
<keyword evidence="10 15" id="KW-0067">ATP-binding</keyword>
<organism evidence="17 18">
    <name type="scientific">Candidatus Zymogenus saltonus</name>
    <dbReference type="NCBI Taxonomy" id="2844893"/>
    <lineage>
        <taxon>Bacteria</taxon>
        <taxon>Deltaproteobacteria</taxon>
        <taxon>Candidatus Zymogenia</taxon>
        <taxon>Candidatus Zymogeniales</taxon>
        <taxon>Candidatus Zymogenaceae</taxon>
        <taxon>Candidatus Zymogenus</taxon>
    </lineage>
</organism>
<keyword evidence="11 15" id="KW-0694">RNA-binding</keyword>
<keyword evidence="12 15" id="KW-0648">Protein biosynthesis</keyword>
<evidence type="ECO:0000256" key="3">
    <source>
        <dbReference type="ARBA" id="ARBA00011738"/>
    </source>
</evidence>
<comment type="caution">
    <text evidence="15">Lacks conserved residue(s) required for the propagation of feature annotation.</text>
</comment>
<dbReference type="GO" id="GO:0005524">
    <property type="term" value="F:ATP binding"/>
    <property type="evidence" value="ECO:0007669"/>
    <property type="project" value="UniProtKB-UniRule"/>
</dbReference>
<dbReference type="Pfam" id="PF09334">
    <property type="entry name" value="tRNA-synt_1g"/>
    <property type="match status" value="1"/>
</dbReference>
<dbReference type="PANTHER" id="PTHR43326">
    <property type="entry name" value="METHIONYL-TRNA SYNTHETASE"/>
    <property type="match status" value="1"/>
</dbReference>
<keyword evidence="5 15" id="KW-0820">tRNA-binding</keyword>
<feature type="short sequence motif" description="'HIGH' region" evidence="15">
    <location>
        <begin position="15"/>
        <end position="25"/>
    </location>
</feature>
<name>A0A9D8KJL1_9DELT</name>
<dbReference type="SUPFAM" id="SSF47323">
    <property type="entry name" value="Anticodon-binding domain of a subclass of class I aminoacyl-tRNA synthetases"/>
    <property type="match status" value="1"/>
</dbReference>
<dbReference type="FunFam" id="2.40.50.140:FF:000042">
    <property type="entry name" value="Methionine--tRNA ligase"/>
    <property type="match status" value="1"/>
</dbReference>
<dbReference type="GO" id="GO:0006431">
    <property type="term" value="P:methionyl-tRNA aminoacylation"/>
    <property type="evidence" value="ECO:0007669"/>
    <property type="project" value="UniProtKB-UniRule"/>
</dbReference>
<accession>A0A9D8KJL1</accession>
<dbReference type="InterPro" id="IPR004495">
    <property type="entry name" value="Met-tRNA-synth_bsu_C"/>
</dbReference>
<feature type="short sequence motif" description="'KMSKS' region" evidence="15">
    <location>
        <begin position="299"/>
        <end position="303"/>
    </location>
</feature>
<dbReference type="InterPro" id="IPR032678">
    <property type="entry name" value="tRNA-synt_1_cat_dom"/>
</dbReference>
<dbReference type="InterPro" id="IPR009080">
    <property type="entry name" value="tRNAsynth_Ia_anticodon-bd"/>
</dbReference>
<keyword evidence="9 15" id="KW-0862">Zinc</keyword>
<proteinExistence type="inferred from homology"/>
<keyword evidence="4 15" id="KW-0963">Cytoplasm</keyword>
<feature type="domain" description="TRNA-binding" evidence="16">
    <location>
        <begin position="591"/>
        <end position="691"/>
    </location>
</feature>
<gene>
    <name evidence="15 17" type="primary">metG</name>
    <name evidence="17" type="ORF">JW984_16885</name>
</gene>
<dbReference type="Gene3D" id="2.170.220.10">
    <property type="match status" value="1"/>
</dbReference>
<feature type="binding site" evidence="15">
    <location>
        <position position="147"/>
    </location>
    <ligand>
        <name>Zn(2+)</name>
        <dbReference type="ChEBI" id="CHEBI:29105"/>
    </ligand>
</feature>
<dbReference type="EMBL" id="JAFGIX010000091">
    <property type="protein sequence ID" value="MBN1574874.1"/>
    <property type="molecule type" value="Genomic_DNA"/>
</dbReference>
<dbReference type="CDD" id="cd07957">
    <property type="entry name" value="Anticodon_Ia_Met"/>
    <property type="match status" value="1"/>
</dbReference>
<evidence type="ECO:0000256" key="6">
    <source>
        <dbReference type="ARBA" id="ARBA00022598"/>
    </source>
</evidence>
<evidence type="ECO:0000256" key="11">
    <source>
        <dbReference type="ARBA" id="ARBA00022884"/>
    </source>
</evidence>
<dbReference type="GO" id="GO:0005737">
    <property type="term" value="C:cytoplasm"/>
    <property type="evidence" value="ECO:0007669"/>
    <property type="project" value="UniProtKB-SubCell"/>
</dbReference>
<dbReference type="PROSITE" id="PS50886">
    <property type="entry name" value="TRBD"/>
    <property type="match status" value="1"/>
</dbReference>
<comment type="similarity">
    <text evidence="15">Belongs to the class-I aminoacyl-tRNA synthetase family. MetG type 2A subfamily.</text>
</comment>
<evidence type="ECO:0000259" key="16">
    <source>
        <dbReference type="PROSITE" id="PS50886"/>
    </source>
</evidence>
<dbReference type="InterPro" id="IPR014729">
    <property type="entry name" value="Rossmann-like_a/b/a_fold"/>
</dbReference>
<keyword evidence="7 15" id="KW-0479">Metal-binding</keyword>
<dbReference type="InterPro" id="IPR023457">
    <property type="entry name" value="Met-tRNA_synth_2"/>
</dbReference>
<dbReference type="InterPro" id="IPR002547">
    <property type="entry name" value="tRNA-bd_dom"/>
</dbReference>
<feature type="binding site" evidence="15">
    <location>
        <position position="130"/>
    </location>
    <ligand>
        <name>Zn(2+)</name>
        <dbReference type="ChEBI" id="CHEBI:29105"/>
    </ligand>
</feature>
<dbReference type="InterPro" id="IPR015413">
    <property type="entry name" value="Methionyl/Leucyl_tRNA_Synth"/>
</dbReference>
<evidence type="ECO:0000256" key="4">
    <source>
        <dbReference type="ARBA" id="ARBA00022490"/>
    </source>
</evidence>
<dbReference type="NCBIfam" id="NF008900">
    <property type="entry name" value="PRK12267.1"/>
    <property type="match status" value="1"/>
</dbReference>
<keyword evidence="6 15" id="KW-0436">Ligase</keyword>
<evidence type="ECO:0000256" key="12">
    <source>
        <dbReference type="ARBA" id="ARBA00022917"/>
    </source>
</evidence>
<dbReference type="InterPro" id="IPR033911">
    <property type="entry name" value="MetRS_core"/>
</dbReference>
<protein>
    <recommendedName>
        <fullName evidence="15">Methionine--tRNA ligase</fullName>
        <ecNumber evidence="15">6.1.1.10</ecNumber>
    </recommendedName>
    <alternativeName>
        <fullName evidence="15">Methionyl-tRNA synthetase</fullName>
        <shortName evidence="15">MetRS</shortName>
    </alternativeName>
</protein>
<evidence type="ECO:0000256" key="15">
    <source>
        <dbReference type="HAMAP-Rule" id="MF_01228"/>
    </source>
</evidence>
<dbReference type="PRINTS" id="PR01041">
    <property type="entry name" value="TRNASYNTHMET"/>
</dbReference>
<dbReference type="AlphaFoldDB" id="A0A9D8KJL1"/>
<dbReference type="SUPFAM" id="SSF50249">
    <property type="entry name" value="Nucleic acid-binding proteins"/>
    <property type="match status" value="1"/>
</dbReference>
<dbReference type="InterPro" id="IPR041872">
    <property type="entry name" value="Anticodon_Met"/>
</dbReference>
<dbReference type="InterPro" id="IPR012340">
    <property type="entry name" value="NA-bd_OB-fold"/>
</dbReference>
<reference evidence="17" key="2">
    <citation type="submission" date="2021-01" db="EMBL/GenBank/DDBJ databases">
        <authorList>
            <person name="Hahn C.R."/>
            <person name="Youssef N.H."/>
            <person name="Elshahed M."/>
        </authorList>
    </citation>
    <scope>NUCLEOTIDE SEQUENCE</scope>
    <source>
        <strain evidence="17">Zod_Metabat.24</strain>
    </source>
</reference>
<dbReference type="Gene3D" id="1.10.730.10">
    <property type="entry name" value="Isoleucyl-tRNA Synthetase, Domain 1"/>
    <property type="match status" value="1"/>
</dbReference>
<feature type="binding site" evidence="15">
    <location>
        <position position="150"/>
    </location>
    <ligand>
        <name>Zn(2+)</name>
        <dbReference type="ChEBI" id="CHEBI:29105"/>
    </ligand>
</feature>
<dbReference type="Gene3D" id="3.40.50.620">
    <property type="entry name" value="HUPs"/>
    <property type="match status" value="1"/>
</dbReference>
<comment type="cofactor">
    <cofactor evidence="15">
        <name>Zn(2+)</name>
        <dbReference type="ChEBI" id="CHEBI:29105"/>
    </cofactor>
    <text evidence="15">Binds 1 zinc ion per subunit.</text>
</comment>
<dbReference type="NCBIfam" id="TIGR00398">
    <property type="entry name" value="metG"/>
    <property type="match status" value="1"/>
</dbReference>
<dbReference type="EC" id="6.1.1.10" evidence="15"/>
<comment type="subunit">
    <text evidence="3 15">Homodimer.</text>
</comment>
<evidence type="ECO:0000256" key="5">
    <source>
        <dbReference type="ARBA" id="ARBA00022555"/>
    </source>
</evidence>
<sequence>MTTDEKKYYITTPIYYVNAQPHIGHAYTTIVADVLSRYRRLSGYDTFFLTGTDEHGDKVKRAADEKGISPKEYADEISGLFRALWPELNISNNRFIRTTDPDHVKVVRLILKKVYDNGDIYFDSYGGLYCTGCERFYMERELVDGKCPDHEMEPEYIEESNYFFKMSKYQDWLITHIEKNPDFIRPERYKNEVLAFLREPLEDLCISRPKSRLDWGIELPFDDKYVTYVWFDALINYLTGIGFPDGDGYKKYWPVAQHLIAKDILKPHGIYWPTMLKAAGMETYKHLNVHGYWNVEESKMSKSLGNVVTPLSLKDKYGLDAFRYYLMRDMVFGLDASFSEEGLVGRINADLANDLGNLVSRSLAMTAKYFGGTITSPGGSGDPSDDRLVSTAMRVLPQYKKFMEELAFHKALAAVWDLVGECNRYIVENAPWELAKDEEKGGRLARVMYNVLESLRFVGTLIIPFMPNAAEEILTMIGVRADFAHKNIDELSSWGGLPIGAQVMPASQLFPRVDPSETIVREKGADEAKEEEKESGPGVELEIGFEKKAKGELHEGMGVAEHLEKGKKMRWWRIKGRKAKAEAGGLITIDDFKRVDLRLGLIKTAVAVPKSDKLVKLTVDIGEERTVVAGIGKHYSPGDLVGKRVVIVSNLKPTKLMGIQSQGMILAVSDDEGGLSLITADRDVSHGKRLT</sequence>
<evidence type="ECO:0000256" key="7">
    <source>
        <dbReference type="ARBA" id="ARBA00022723"/>
    </source>
</evidence>
<dbReference type="FunFam" id="1.10.730.10:FF:000026">
    <property type="entry name" value="Methionine--tRNA ligase"/>
    <property type="match status" value="1"/>
</dbReference>
<dbReference type="InterPro" id="IPR014758">
    <property type="entry name" value="Met-tRNA_synth"/>
</dbReference>
<dbReference type="NCBIfam" id="TIGR00399">
    <property type="entry name" value="metG_C_term"/>
    <property type="match status" value="1"/>
</dbReference>
<dbReference type="Gene3D" id="2.40.50.140">
    <property type="entry name" value="Nucleic acid-binding proteins"/>
    <property type="match status" value="1"/>
</dbReference>